<evidence type="ECO:0000313" key="2">
    <source>
        <dbReference type="EMBL" id="KAK2609342.1"/>
    </source>
</evidence>
<reference evidence="2" key="1">
    <citation type="submission" date="2023-06" db="EMBL/GenBank/DDBJ databases">
        <title>Conoideocrella luteorostrata (Hypocreales: Clavicipitaceae), a potential biocontrol fungus for elongate hemlock scale in United States Christmas tree production areas.</title>
        <authorList>
            <person name="Barrett H."/>
            <person name="Lovett B."/>
            <person name="Macias A.M."/>
            <person name="Stajich J.E."/>
            <person name="Kasson M.T."/>
        </authorList>
    </citation>
    <scope>NUCLEOTIDE SEQUENCE</scope>
    <source>
        <strain evidence="2">ARSEF 14590</strain>
    </source>
</reference>
<accession>A0AAJ0CZT8</accession>
<feature type="compositionally biased region" description="Basic and acidic residues" evidence="1">
    <location>
        <begin position="310"/>
        <end position="326"/>
    </location>
</feature>
<dbReference type="EMBL" id="JASWJB010000024">
    <property type="protein sequence ID" value="KAK2609342.1"/>
    <property type="molecule type" value="Genomic_DNA"/>
</dbReference>
<proteinExistence type="predicted"/>
<dbReference type="AlphaFoldDB" id="A0AAJ0CZT8"/>
<feature type="compositionally biased region" description="Polar residues" evidence="1">
    <location>
        <begin position="449"/>
        <end position="460"/>
    </location>
</feature>
<evidence type="ECO:0008006" key="4">
    <source>
        <dbReference type="Google" id="ProtNLM"/>
    </source>
</evidence>
<feature type="compositionally biased region" description="Basic and acidic residues" evidence="1">
    <location>
        <begin position="203"/>
        <end position="217"/>
    </location>
</feature>
<protein>
    <recommendedName>
        <fullName evidence="4">Rossmann-fold NAD(P)(+)-binding protein</fullName>
    </recommendedName>
</protein>
<feature type="region of interest" description="Disordered" evidence="1">
    <location>
        <begin position="168"/>
        <end position="187"/>
    </location>
</feature>
<feature type="region of interest" description="Disordered" evidence="1">
    <location>
        <begin position="260"/>
        <end position="484"/>
    </location>
</feature>
<dbReference type="PANTHER" id="PTHR23159:SF60">
    <property type="entry name" value="SPINDLE ASSEMBLY ABNORMAL PROTEIN 4"/>
    <property type="match status" value="1"/>
</dbReference>
<sequence>MGANSTERMAHIHELEMLRQEALRKTESITRDEEVRLWQLRLVTMRHENTDLREQLGLREFNISLLVRDTDQLRLDLEDGKQTVRAQEARLKKQDIEIASLKTEIESINGCMQDSGKALQEKFALARELDRLKPELEHLQSQLKTYQATVAEKNDLRRQLDSLEVELENEKRSRQRLQSKNNDAATAELASRLEDAEKKLAAEKKEREKAKKEHDRQLASLNAENERLEERITSLKEKSKTLQTELKEAKEQLEDVQTELATTKTRHMPRGDDDKPKKAITLPTDVGKKRRAPVMSFEEITIQTPGNDVVARERPTKKRGGEKTTVGEKSAFSVTPFLNRTKSLTDDSAQEESSNNVSTEADPESMSNAPSAPEPSSESEEEPPKPKVSFNSTVTFKSPAKVARPRGRPPKATPLGESTPAKTNRVIRSRGTPKVKSLPEISVDKSSEESSATDQENVQVVASKKSAPVLQSKGQDGDAKKKKRKLLGAANTTLFDDDDGEAVTQTKPQPVAIKRTRARLGGGVRNAFAAGTSFSPLKRDRRGVNASFLA</sequence>
<evidence type="ECO:0000256" key="1">
    <source>
        <dbReference type="SAM" id="MobiDB-lite"/>
    </source>
</evidence>
<name>A0AAJ0CZT8_9HYPO</name>
<feature type="compositionally biased region" description="Polar residues" evidence="1">
    <location>
        <begin position="332"/>
        <end position="342"/>
    </location>
</feature>
<keyword evidence="3" id="KW-1185">Reference proteome</keyword>
<dbReference type="Proteomes" id="UP001251528">
    <property type="component" value="Unassembled WGS sequence"/>
</dbReference>
<comment type="caution">
    <text evidence="2">The sequence shown here is derived from an EMBL/GenBank/DDBJ whole genome shotgun (WGS) entry which is preliminary data.</text>
</comment>
<gene>
    <name evidence="2" type="ORF">QQS21_002123</name>
</gene>
<organism evidence="2 3">
    <name type="scientific">Conoideocrella luteorostrata</name>
    <dbReference type="NCBI Taxonomy" id="1105319"/>
    <lineage>
        <taxon>Eukaryota</taxon>
        <taxon>Fungi</taxon>
        <taxon>Dikarya</taxon>
        <taxon>Ascomycota</taxon>
        <taxon>Pezizomycotina</taxon>
        <taxon>Sordariomycetes</taxon>
        <taxon>Hypocreomycetidae</taxon>
        <taxon>Hypocreales</taxon>
        <taxon>Clavicipitaceae</taxon>
        <taxon>Conoideocrella</taxon>
    </lineage>
</organism>
<feature type="region of interest" description="Disordered" evidence="1">
    <location>
        <begin position="203"/>
        <end position="225"/>
    </location>
</feature>
<feature type="compositionally biased region" description="Low complexity" evidence="1">
    <location>
        <begin position="364"/>
        <end position="376"/>
    </location>
</feature>
<dbReference type="PANTHER" id="PTHR23159">
    <property type="entry name" value="CENTROSOMAL PROTEIN 2"/>
    <property type="match status" value="1"/>
</dbReference>
<evidence type="ECO:0000313" key="3">
    <source>
        <dbReference type="Proteomes" id="UP001251528"/>
    </source>
</evidence>